<dbReference type="SUPFAM" id="SSF143011">
    <property type="entry name" value="RelE-like"/>
    <property type="match status" value="1"/>
</dbReference>
<dbReference type="KEGG" id="ccas:EIB73_12165"/>
<evidence type="ECO:0000313" key="2">
    <source>
        <dbReference type="Proteomes" id="UP000270185"/>
    </source>
</evidence>
<dbReference type="AlphaFoldDB" id="A0A3G8XUK4"/>
<name>A0A3G8XUK4_9FLAO</name>
<reference evidence="2" key="1">
    <citation type="submission" date="2018-11" db="EMBL/GenBank/DDBJ databases">
        <title>Proposal to divide the Flavobacteriaceae and reorganize its genera based on Amino Acid Identity values calculated from whole genome sequences.</title>
        <authorList>
            <person name="Nicholson A.C."/>
            <person name="Gulvik C.A."/>
            <person name="Whitney A.M."/>
            <person name="Humrighouse B.W."/>
            <person name="Bell M."/>
            <person name="Holmes B."/>
            <person name="Steigerwalt A.G."/>
            <person name="Villarma A."/>
            <person name="Sheth M."/>
            <person name="Batra D."/>
            <person name="Pryor J."/>
            <person name="Bernardet J.-F."/>
            <person name="Hugo C."/>
            <person name="Kampfer P."/>
            <person name="Newman J.D."/>
            <person name="McQuiston J.R."/>
        </authorList>
    </citation>
    <scope>NUCLEOTIDE SEQUENCE [LARGE SCALE GENOMIC DNA]</scope>
    <source>
        <strain evidence="2">G0081</strain>
    </source>
</reference>
<accession>A0A3G8XUK4</accession>
<dbReference type="RefSeq" id="WP_125025531.1">
    <property type="nucleotide sequence ID" value="NZ_CP034159.1"/>
</dbReference>
<evidence type="ECO:0000313" key="1">
    <source>
        <dbReference type="EMBL" id="AZI33894.1"/>
    </source>
</evidence>
<protein>
    <submittedName>
        <fullName evidence="1">Killer suppression protein HigA</fullName>
    </submittedName>
</protein>
<dbReference type="OrthoDB" id="9801026at2"/>
<sequence length="109" mass="12604">MEIRFKSNKLENSFTDDRLLVKTYGELAKKIKQRYDELKAADNLSVIAKIPVLRLHSHQGNKGIWSVDIHQNWRILFTIDQDPIPILENGGVDLKTIEIIKIESVEDPH</sequence>
<organism evidence="1 2">
    <name type="scientific">Kaistella carnis</name>
    <dbReference type="NCBI Taxonomy" id="1241979"/>
    <lineage>
        <taxon>Bacteria</taxon>
        <taxon>Pseudomonadati</taxon>
        <taxon>Bacteroidota</taxon>
        <taxon>Flavobacteriia</taxon>
        <taxon>Flavobacteriales</taxon>
        <taxon>Weeksellaceae</taxon>
        <taxon>Chryseobacterium group</taxon>
        <taxon>Kaistella</taxon>
    </lineage>
</organism>
<dbReference type="Gene3D" id="3.30.2310.20">
    <property type="entry name" value="RelE-like"/>
    <property type="match status" value="1"/>
</dbReference>
<gene>
    <name evidence="1" type="ORF">EIB73_12165</name>
</gene>
<proteinExistence type="predicted"/>
<dbReference type="Proteomes" id="UP000270185">
    <property type="component" value="Chromosome"/>
</dbReference>
<keyword evidence="2" id="KW-1185">Reference proteome</keyword>
<dbReference type="EMBL" id="CP034159">
    <property type="protein sequence ID" value="AZI33894.1"/>
    <property type="molecule type" value="Genomic_DNA"/>
</dbReference>
<dbReference type="InterPro" id="IPR035093">
    <property type="entry name" value="RelE/ParE_toxin_dom_sf"/>
</dbReference>